<proteinExistence type="predicted"/>
<dbReference type="OrthoDB" id="661329at2"/>
<dbReference type="RefSeq" id="WP_090342202.1">
    <property type="nucleotide sequence ID" value="NZ_FNXY01000012.1"/>
</dbReference>
<evidence type="ECO:0000256" key="1">
    <source>
        <dbReference type="SAM" id="SignalP"/>
    </source>
</evidence>
<evidence type="ECO:0000313" key="2">
    <source>
        <dbReference type="EMBL" id="SEJ71755.1"/>
    </source>
</evidence>
<gene>
    <name evidence="2" type="ORF">SAMN04487995_6085</name>
</gene>
<reference evidence="2 3" key="1">
    <citation type="submission" date="2016-10" db="EMBL/GenBank/DDBJ databases">
        <authorList>
            <person name="de Groot N.N."/>
        </authorList>
    </citation>
    <scope>NUCLEOTIDE SEQUENCE [LARGE SCALE GENOMIC DNA]</scope>
    <source>
        <strain evidence="2 3">DSM 19938</strain>
    </source>
</reference>
<keyword evidence="3" id="KW-1185">Reference proteome</keyword>
<evidence type="ECO:0000313" key="3">
    <source>
        <dbReference type="Proteomes" id="UP000199532"/>
    </source>
</evidence>
<dbReference type="Proteomes" id="UP000199532">
    <property type="component" value="Unassembled WGS sequence"/>
</dbReference>
<feature type="signal peptide" evidence="1">
    <location>
        <begin position="1"/>
        <end position="21"/>
    </location>
</feature>
<keyword evidence="1" id="KW-0732">Signal</keyword>
<protein>
    <recommendedName>
        <fullName evidence="4">DUF2490 domain-containing protein</fullName>
    </recommendedName>
</protein>
<dbReference type="Pfam" id="PF10677">
    <property type="entry name" value="DUF2490"/>
    <property type="match status" value="1"/>
</dbReference>
<feature type="chain" id="PRO_5011462699" description="DUF2490 domain-containing protein" evidence="1">
    <location>
        <begin position="22"/>
        <end position="267"/>
    </location>
</feature>
<dbReference type="EMBL" id="FNXY01000012">
    <property type="protein sequence ID" value="SEJ71755.1"/>
    <property type="molecule type" value="Genomic_DNA"/>
</dbReference>
<accession>A0A1H7BEA1</accession>
<evidence type="ECO:0008006" key="4">
    <source>
        <dbReference type="Google" id="ProtNLM"/>
    </source>
</evidence>
<name>A0A1H7BEA1_9BACT</name>
<organism evidence="2 3">
    <name type="scientific">Dyadobacter koreensis</name>
    <dbReference type="NCBI Taxonomy" id="408657"/>
    <lineage>
        <taxon>Bacteria</taxon>
        <taxon>Pseudomonadati</taxon>
        <taxon>Bacteroidota</taxon>
        <taxon>Cytophagia</taxon>
        <taxon>Cytophagales</taxon>
        <taxon>Spirosomataceae</taxon>
        <taxon>Dyadobacter</taxon>
    </lineage>
</organism>
<sequence length="267" mass="30974">MKFIKYFSALFLILYNSSVFAQVSPPGLDGTKAVGWGVVGFSQALSKKFNLTVYGGAARMSDPDNWSLAHKQGIAVYNHELLYKFSNKWQASVANSFRVQNLYSEESPYEAEDPSYRYELRYYGRLYYRQQFDKVSLNYAFRPEARTFYSSDWNTSSHPFELRIRLKASASIPLNQNKTDFLIGGNEFLTAVDEYQSTIPADHHHTWSNYHFTEDRFTAYFRHVFQKADMIVDLGIMEQFKAGGHMDPVSYACFDIIFQNPFSKHFN</sequence>
<dbReference type="InterPro" id="IPR019619">
    <property type="entry name" value="DUF2490"/>
</dbReference>
<dbReference type="AlphaFoldDB" id="A0A1H7BEA1"/>